<sequence>MPNMSYCMFENTSKDMQDIIDKMYEDDFDPDKLSKTERRAFDALWDQCETISERLSELDDMLQERADAEWEESDEAREEEYQMHKAIVGTERANEDFGIDSTEDDFSRNTFTRKD</sequence>
<reference evidence="2" key="1">
    <citation type="submission" date="2017-02" db="EMBL/GenBank/DDBJ databases">
        <title>Genome sequence of Serratia marcescens phage BF.</title>
        <authorList>
            <person name="Casey E."/>
            <person name="Fitzgerald B."/>
            <person name="Mahony J."/>
            <person name="Lugli G."/>
            <person name="Ventura M."/>
            <person name="van Sinderen D."/>
        </authorList>
    </citation>
    <scope>NUCLEOTIDE SEQUENCE [LARGE SCALE GENOMIC DNA]</scope>
</reference>
<evidence type="ECO:0000313" key="2">
    <source>
        <dbReference type="EMBL" id="AQW88875.1"/>
    </source>
</evidence>
<evidence type="ECO:0000313" key="3">
    <source>
        <dbReference type="Proteomes" id="UP000221837"/>
    </source>
</evidence>
<dbReference type="Proteomes" id="UP000221837">
    <property type="component" value="Genome"/>
</dbReference>
<evidence type="ECO:0000256" key="1">
    <source>
        <dbReference type="SAM" id="MobiDB-lite"/>
    </source>
</evidence>
<proteinExistence type="predicted"/>
<feature type="region of interest" description="Disordered" evidence="1">
    <location>
        <begin position="92"/>
        <end position="115"/>
    </location>
</feature>
<accession>A0A1S6UAU8</accession>
<keyword evidence="3" id="KW-1185">Reference proteome</keyword>
<gene>
    <name evidence="2" type="ORF">BF_0350</name>
</gene>
<protein>
    <submittedName>
        <fullName evidence="2">Uncharacterized protein</fullName>
    </submittedName>
</protein>
<name>A0A1S6UAU8_9CAUD</name>
<organism evidence="2 3">
    <name type="scientific">Serratia phage BF</name>
    <dbReference type="NCBI Taxonomy" id="1962671"/>
    <lineage>
        <taxon>Viruses</taxon>
        <taxon>Duplodnaviria</taxon>
        <taxon>Heunggongvirae</taxon>
        <taxon>Uroviricota</taxon>
        <taxon>Caudoviricetes</taxon>
        <taxon>Eneladusvirus</taxon>
        <taxon>Eneladusvirus BF</taxon>
    </lineage>
</organism>
<dbReference type="OrthoDB" id="36131at10239"/>
<dbReference type="EMBL" id="KY630187">
    <property type="protein sequence ID" value="AQW88875.1"/>
    <property type="molecule type" value="Genomic_DNA"/>
</dbReference>